<evidence type="ECO:0000313" key="5">
    <source>
        <dbReference type="EMBL" id="AIE97806.1"/>
    </source>
</evidence>
<dbReference type="InterPro" id="IPR027417">
    <property type="entry name" value="P-loop_NTPase"/>
</dbReference>
<evidence type="ECO:0000256" key="3">
    <source>
        <dbReference type="ARBA" id="ARBA00023125"/>
    </source>
</evidence>
<keyword evidence="3" id="KW-0238">DNA-binding</keyword>
<dbReference type="PANTHER" id="PTHR22942">
    <property type="entry name" value="RECA/RAD51/RADA DNA STRAND-PAIRING FAMILY MEMBER"/>
    <property type="match status" value="1"/>
</dbReference>
<dbReference type="SUPFAM" id="SSF52540">
    <property type="entry name" value="P-loop containing nucleoside triphosphate hydrolases"/>
    <property type="match status" value="1"/>
</dbReference>
<organism evidence="5">
    <name type="scientific">uncultured marine thaumarchaeote KM3_03_B05</name>
    <dbReference type="NCBI Taxonomy" id="1455958"/>
    <lineage>
        <taxon>Archaea</taxon>
        <taxon>Nitrososphaerota</taxon>
        <taxon>environmental samples</taxon>
    </lineage>
</organism>
<evidence type="ECO:0000256" key="1">
    <source>
        <dbReference type="ARBA" id="ARBA00022741"/>
    </source>
</evidence>
<feature type="domain" description="RecA family profile 1" evidence="4">
    <location>
        <begin position="1"/>
        <end position="158"/>
    </location>
</feature>
<keyword evidence="2" id="KW-0067">ATP-binding</keyword>
<proteinExistence type="predicted"/>
<dbReference type="EMBL" id="KF900517">
    <property type="protein sequence ID" value="AIE97806.1"/>
    <property type="molecule type" value="Genomic_DNA"/>
</dbReference>
<dbReference type="PANTHER" id="PTHR22942:SF30">
    <property type="entry name" value="MEIOTIC RECOMBINATION PROTEIN DMC1_LIM15 HOMOLOG"/>
    <property type="match status" value="1"/>
</dbReference>
<name>A0A075G775_9ARCH</name>
<dbReference type="GO" id="GO:0006281">
    <property type="term" value="P:DNA repair"/>
    <property type="evidence" value="ECO:0007669"/>
    <property type="project" value="InterPro"/>
</dbReference>
<sequence length="216" mass="24357">MIETGLKELDKFLGGGIKEGLITSISGQSATGKTQLIFQICVNALHNGKEILFQDTIGEFRPERLVEMMQLQKINSSLLDKIKVNRITNTAQQIDCLSKTSPGSYSLIIIDSVTDLFSFEYSKKEQSLEKYISFMKYMHNLSSIAIDDKIPIIVTNIVRTVNKHEKENLEESISMYIHTKIKLSKNNNGYSCQAISPFANKQFQYTITSKGLTDQS</sequence>
<reference evidence="5" key="1">
    <citation type="journal article" date="2014" name="Genome Biol. Evol.">
        <title>Pangenome evidence for extensive interdomain horizontal transfer affecting lineage core and shell genes in uncultured planktonic thaumarchaeota and euryarchaeota.</title>
        <authorList>
            <person name="Deschamps P."/>
            <person name="Zivanovic Y."/>
            <person name="Moreira D."/>
            <person name="Rodriguez-Valera F."/>
            <person name="Lopez-Garcia P."/>
        </authorList>
    </citation>
    <scope>NUCLEOTIDE SEQUENCE</scope>
</reference>
<dbReference type="GO" id="GO:0005524">
    <property type="term" value="F:ATP binding"/>
    <property type="evidence" value="ECO:0007669"/>
    <property type="project" value="UniProtKB-KW"/>
</dbReference>
<dbReference type="PROSITE" id="PS50162">
    <property type="entry name" value="RECA_2"/>
    <property type="match status" value="1"/>
</dbReference>
<evidence type="ECO:0000256" key="2">
    <source>
        <dbReference type="ARBA" id="ARBA00022840"/>
    </source>
</evidence>
<dbReference type="InterPro" id="IPR020588">
    <property type="entry name" value="RecA_ATP-bd"/>
</dbReference>
<dbReference type="AlphaFoldDB" id="A0A075G775"/>
<dbReference type="Pfam" id="PF08423">
    <property type="entry name" value="Rad51"/>
    <property type="match status" value="1"/>
</dbReference>
<evidence type="ECO:0000259" key="4">
    <source>
        <dbReference type="PROSITE" id="PS50162"/>
    </source>
</evidence>
<dbReference type="Gene3D" id="3.40.50.300">
    <property type="entry name" value="P-loop containing nucleotide triphosphate hydrolases"/>
    <property type="match status" value="1"/>
</dbReference>
<dbReference type="GO" id="GO:0140664">
    <property type="term" value="F:ATP-dependent DNA damage sensor activity"/>
    <property type="evidence" value="ECO:0007669"/>
    <property type="project" value="InterPro"/>
</dbReference>
<gene>
    <name evidence="5" type="primary">RAD51</name>
</gene>
<accession>A0A075G775</accession>
<keyword evidence="1" id="KW-0547">Nucleotide-binding</keyword>
<dbReference type="InterPro" id="IPR013632">
    <property type="entry name" value="Rad51_C"/>
</dbReference>
<protein>
    <submittedName>
        <fullName evidence="5">RecA/RadA recombinase-like protein (RAD51)</fullName>
    </submittedName>
</protein>
<dbReference type="GO" id="GO:0003677">
    <property type="term" value="F:DNA binding"/>
    <property type="evidence" value="ECO:0007669"/>
    <property type="project" value="UniProtKB-KW"/>
</dbReference>